<reference evidence="7" key="1">
    <citation type="submission" date="2022-12" db="EMBL/GenBank/DDBJ databases">
        <authorList>
            <person name="Petersen C."/>
        </authorList>
    </citation>
    <scope>NUCLEOTIDE SEQUENCE</scope>
    <source>
        <strain evidence="7">IBT 3081</strain>
    </source>
</reference>
<protein>
    <recommendedName>
        <fullName evidence="9">Integral membrane protein</fullName>
    </recommendedName>
</protein>
<feature type="transmembrane region" description="Helical" evidence="6">
    <location>
        <begin position="562"/>
        <end position="580"/>
    </location>
</feature>
<comment type="subcellular location">
    <subcellularLocation>
        <location evidence="2">Mitochondrion inner membrane</location>
        <topology evidence="2">Single-pass membrane protein</topology>
        <orientation evidence="2">Intermembrane side</orientation>
    </subcellularLocation>
</comment>
<dbReference type="PANTHER" id="PTHR21320">
    <property type="entry name" value="CYTOCHROME C OXIDASE ASSEMBLY PROTEIN COX11-RELATED"/>
    <property type="match status" value="1"/>
</dbReference>
<feature type="transmembrane region" description="Helical" evidence="6">
    <location>
        <begin position="406"/>
        <end position="426"/>
    </location>
</feature>
<dbReference type="NCBIfam" id="NF003465">
    <property type="entry name" value="PRK05089.1"/>
    <property type="match status" value="1"/>
</dbReference>
<feature type="transmembrane region" description="Helical" evidence="6">
    <location>
        <begin position="222"/>
        <end position="243"/>
    </location>
</feature>
<evidence type="ECO:0000256" key="1">
    <source>
        <dbReference type="ARBA" id="ARBA00004007"/>
    </source>
</evidence>
<keyword evidence="8" id="KW-1185">Reference proteome</keyword>
<dbReference type="GO" id="GO:0005507">
    <property type="term" value="F:copper ion binding"/>
    <property type="evidence" value="ECO:0007669"/>
    <property type="project" value="InterPro"/>
</dbReference>
<dbReference type="EMBL" id="JAPZBT010000002">
    <property type="protein sequence ID" value="KAJ5375762.1"/>
    <property type="molecule type" value="Genomic_DNA"/>
</dbReference>
<gene>
    <name evidence="7" type="ORF">N7517_007768</name>
</gene>
<dbReference type="AlphaFoldDB" id="A0A9W9VBD9"/>
<evidence type="ECO:0000256" key="6">
    <source>
        <dbReference type="SAM" id="Phobius"/>
    </source>
</evidence>
<dbReference type="GO" id="GO:0005743">
    <property type="term" value="C:mitochondrial inner membrane"/>
    <property type="evidence" value="ECO:0007669"/>
    <property type="project" value="UniProtKB-SubCell"/>
</dbReference>
<evidence type="ECO:0000256" key="4">
    <source>
        <dbReference type="ARBA" id="ARBA00022989"/>
    </source>
</evidence>
<evidence type="ECO:0000313" key="7">
    <source>
        <dbReference type="EMBL" id="KAJ5375762.1"/>
    </source>
</evidence>
<proteinExistence type="inferred from homology"/>
<keyword evidence="5 6" id="KW-0472">Membrane</keyword>
<keyword evidence="4 6" id="KW-1133">Transmembrane helix</keyword>
<organism evidence="7 8">
    <name type="scientific">Penicillium concentricum</name>
    <dbReference type="NCBI Taxonomy" id="293559"/>
    <lineage>
        <taxon>Eukaryota</taxon>
        <taxon>Fungi</taxon>
        <taxon>Dikarya</taxon>
        <taxon>Ascomycota</taxon>
        <taxon>Pezizomycotina</taxon>
        <taxon>Eurotiomycetes</taxon>
        <taxon>Eurotiomycetidae</taxon>
        <taxon>Eurotiales</taxon>
        <taxon>Aspergillaceae</taxon>
        <taxon>Penicillium</taxon>
    </lineage>
</organism>
<dbReference type="Gene3D" id="2.60.370.10">
    <property type="entry name" value="Ctag/Cox11"/>
    <property type="match status" value="1"/>
</dbReference>
<comment type="function">
    <text evidence="1">Exerts its effect at some terminal stage of cytochrome c oxidase synthesis, probably by being involved in the insertion of the copper B into subunit I.</text>
</comment>
<dbReference type="InterPro" id="IPR023471">
    <property type="entry name" value="CtaG/Cox11_dom_sf"/>
</dbReference>
<keyword evidence="3 6" id="KW-0812">Transmembrane</keyword>
<reference evidence="7" key="2">
    <citation type="journal article" date="2023" name="IMA Fungus">
        <title>Comparative genomic study of the Penicillium genus elucidates a diverse pangenome and 15 lateral gene transfer events.</title>
        <authorList>
            <person name="Petersen C."/>
            <person name="Sorensen T."/>
            <person name="Nielsen M.R."/>
            <person name="Sondergaard T.E."/>
            <person name="Sorensen J.L."/>
            <person name="Fitzpatrick D.A."/>
            <person name="Frisvad J.C."/>
            <person name="Nielsen K.L."/>
        </authorList>
    </citation>
    <scope>NUCLEOTIDE SEQUENCE</scope>
    <source>
        <strain evidence="7">IBT 3081</strain>
    </source>
</reference>
<dbReference type="GeneID" id="81464681"/>
<comment type="caution">
    <text evidence="7">The sequence shown here is derived from an EMBL/GenBank/DDBJ whole genome shotgun (WGS) entry which is preliminary data.</text>
</comment>
<dbReference type="Proteomes" id="UP001147752">
    <property type="component" value="Unassembled WGS sequence"/>
</dbReference>
<dbReference type="RefSeq" id="XP_056581748.1">
    <property type="nucleotide sequence ID" value="XM_056725498.1"/>
</dbReference>
<dbReference type="FunFam" id="2.60.370.10:FF:000001">
    <property type="entry name" value="COX11 cytochrome c oxidase assembly homolog"/>
    <property type="match status" value="1"/>
</dbReference>
<evidence type="ECO:0000256" key="2">
    <source>
        <dbReference type="ARBA" id="ARBA00004243"/>
    </source>
</evidence>
<feature type="transmembrane region" description="Helical" evidence="6">
    <location>
        <begin position="335"/>
        <end position="352"/>
    </location>
</feature>
<evidence type="ECO:0008006" key="9">
    <source>
        <dbReference type="Google" id="ProtNLM"/>
    </source>
</evidence>
<evidence type="ECO:0000256" key="3">
    <source>
        <dbReference type="ARBA" id="ARBA00022692"/>
    </source>
</evidence>
<evidence type="ECO:0000313" key="8">
    <source>
        <dbReference type="Proteomes" id="UP001147752"/>
    </source>
</evidence>
<dbReference type="HAMAP" id="MF_00155">
    <property type="entry name" value="CtaG"/>
    <property type="match status" value="1"/>
</dbReference>
<dbReference type="SUPFAM" id="SSF110111">
    <property type="entry name" value="Ctag/Cox11"/>
    <property type="match status" value="1"/>
</dbReference>
<dbReference type="InterPro" id="IPR007533">
    <property type="entry name" value="Cyt_c_oxidase_assmbl_CtaG"/>
</dbReference>
<dbReference type="OrthoDB" id="4021778at2759"/>
<dbReference type="PANTHER" id="PTHR21320:SF3">
    <property type="entry name" value="CYTOCHROME C OXIDASE ASSEMBLY PROTEIN COX11, MITOCHONDRIAL-RELATED"/>
    <property type="match status" value="1"/>
</dbReference>
<name>A0A9W9VBD9_9EURO</name>
<dbReference type="Pfam" id="PF04442">
    <property type="entry name" value="CtaG_Cox11"/>
    <property type="match status" value="1"/>
</dbReference>
<feature type="transmembrane region" description="Helical" evidence="6">
    <location>
        <begin position="364"/>
        <end position="386"/>
    </location>
</feature>
<evidence type="ECO:0000256" key="5">
    <source>
        <dbReference type="ARBA" id="ARBA00023136"/>
    </source>
</evidence>
<accession>A0A9W9VBD9</accession>
<dbReference type="GO" id="GO:0005759">
    <property type="term" value="C:mitochondrial matrix"/>
    <property type="evidence" value="ECO:0007669"/>
    <property type="project" value="UniProtKB-ARBA"/>
</dbReference>
<sequence>MKVSGSMEPALRRRHGTDNVRVFKPLLRAYALGYLSSVTPKLVSYVRQLRNKDWTARQKLQELAKVLTGPFRLNSFPTACASLVGGSTLLPIGLYRLCALITAALSKSDVQISQKLDRLIRFVITFLSGWFSFQLLNRNRICLPIEDVRAIRNSTDQGKDHGQIMANPLEHHRPELAGRTMDLTIYMVTRAVDAVACVAWGRWSRRRRAQNRWTTVESLVPGFADAAVFAMSASVVMWAWFYLPERLPRTYEKWIGEAAQVDSRLIEALRRVRRGVFVYGKDTGQAPLLQSMCKDYNWPEVWGDPAKVAPIPCEMVHMGCGPSCEKHALYRFAKTFKFACATYIPLQIVFRLRRMKSATALRRALSDAAQSSAFLASFVSLFYYSVCLARTRIGPKIFDAKIITPMMWDSGLCVGAGCLMCGWSILVEKTRKRQELALFVAPRAAATVLPRLYDKKYQSRERVAFAVSAAILITCLRERPSMVRGVFGRITSSVTMFSRLIPSLGRSALTGMIPQRSIYLRKSVFEVERRYFSKNFLLHEQRNSAAAPFNTPESQKRNTSTMYYTISMILGTVALAYGSVPLYKMICQQTGWGGQPILTHRTGDGDTSARVTPVTDSRRLRITFNGSVSDVLPWKFTPQQREVRVLPGETALAFYTATNKGPHDIIGVATYSVTPGQVAPYFSKIQCFCFEEQKLNAGESVDMPVFFFIDPDFATDPNMRGIDTITLSYTFFKAKYDDNGVLTPIAS</sequence>
<feature type="transmembrane region" description="Helical" evidence="6">
    <location>
        <begin position="76"/>
        <end position="98"/>
    </location>
</feature>
<feature type="transmembrane region" description="Helical" evidence="6">
    <location>
        <begin position="119"/>
        <end position="136"/>
    </location>
</feature>